<feature type="region of interest" description="Disordered" evidence="1">
    <location>
        <begin position="622"/>
        <end position="682"/>
    </location>
</feature>
<dbReference type="Proteomes" id="UP000012160">
    <property type="component" value="Unassembled WGS sequence"/>
</dbReference>
<proteinExistence type="predicted"/>
<protein>
    <recommendedName>
        <fullName evidence="4">Peptidase, M23 family</fullName>
    </recommendedName>
</protein>
<dbReference type="RefSeq" id="WP_004486449.1">
    <property type="nucleotide sequence ID" value="NZ_AHOQ02000044.1"/>
</dbReference>
<feature type="compositionally biased region" description="Polar residues" evidence="1">
    <location>
        <begin position="556"/>
        <end position="567"/>
    </location>
</feature>
<reference evidence="2 3" key="1">
    <citation type="submission" date="2013-01" db="EMBL/GenBank/DDBJ databases">
        <authorList>
            <person name="Harkins D.M."/>
            <person name="Durkin A.S."/>
            <person name="Brinkac L.M."/>
            <person name="Haft D.H."/>
            <person name="Selengut J.D."/>
            <person name="Sanka R."/>
            <person name="DePew J."/>
            <person name="Purushe J."/>
            <person name="Matthias M.A."/>
            <person name="Vinetz J.M."/>
            <person name="Sutton G.G."/>
            <person name="Nierman W.C."/>
            <person name="Fouts D.E."/>
        </authorList>
    </citation>
    <scope>NUCLEOTIDE SEQUENCE [LARGE SCALE GENOMIC DNA]</scope>
    <source>
        <strain evidence="2 3">ZUN179</strain>
    </source>
</reference>
<feature type="compositionally biased region" description="Basic and acidic residues" evidence="1">
    <location>
        <begin position="655"/>
        <end position="665"/>
    </location>
</feature>
<gene>
    <name evidence="2" type="ORF">LEP1GSC187_1008</name>
</gene>
<evidence type="ECO:0008006" key="4">
    <source>
        <dbReference type="Google" id="ProtNLM"/>
    </source>
</evidence>
<feature type="region of interest" description="Disordered" evidence="1">
    <location>
        <begin position="544"/>
        <end position="567"/>
    </location>
</feature>
<dbReference type="EMBL" id="AHOQ02000044">
    <property type="protein sequence ID" value="EMO44012.1"/>
    <property type="molecule type" value="Genomic_DNA"/>
</dbReference>
<comment type="caution">
    <text evidence="2">The sequence shown here is derived from an EMBL/GenBank/DDBJ whole genome shotgun (WGS) entry which is preliminary data.</text>
</comment>
<accession>M6UG02</accession>
<feature type="compositionally biased region" description="Basic and acidic residues" evidence="1">
    <location>
        <begin position="622"/>
        <end position="639"/>
    </location>
</feature>
<evidence type="ECO:0000256" key="1">
    <source>
        <dbReference type="SAM" id="MobiDB-lite"/>
    </source>
</evidence>
<evidence type="ECO:0000313" key="2">
    <source>
        <dbReference type="EMBL" id="EMO44012.1"/>
    </source>
</evidence>
<dbReference type="AlphaFoldDB" id="M6UG02"/>
<dbReference type="Gene3D" id="2.70.70.10">
    <property type="entry name" value="Glucose Permease (Domain IIA)"/>
    <property type="match status" value="1"/>
</dbReference>
<organism evidence="2 3">
    <name type="scientific">Leptospira santarosai str. ZUN179</name>
    <dbReference type="NCBI Taxonomy" id="1049985"/>
    <lineage>
        <taxon>Bacteria</taxon>
        <taxon>Pseudomonadati</taxon>
        <taxon>Spirochaetota</taxon>
        <taxon>Spirochaetia</taxon>
        <taxon>Leptospirales</taxon>
        <taxon>Leptospiraceae</taxon>
        <taxon>Leptospira</taxon>
    </lineage>
</organism>
<dbReference type="InterPro" id="IPR011055">
    <property type="entry name" value="Dup_hybrid_motif"/>
</dbReference>
<evidence type="ECO:0000313" key="3">
    <source>
        <dbReference type="Proteomes" id="UP000012160"/>
    </source>
</evidence>
<name>M6UG02_9LEPT</name>
<sequence>MPSLKERLDITLLEKHQAWHEARGMLSPSKMLTTISPNQTNHLQSVDMMDPNNTRFNAEMVLGLKGYIDNLQKNVEAMFAQFSNKTEEIKEEYAQNQEIESYQKKLYEASKENYVAAFQVLPGDLEKTFQQEMNGLKGYHEQGSKYNFNEGSFKDQSGDMKKVGKSMYDGANIEDTVFAGSRELKGSVSVKGIPVEISYGMQHLLVTSGFNISNLGFNFKLKGVGTNYVDNQLSGANQKYSIYSEDISARIEKQAKANDEEKESKGFLFTILNGMNGGSGSMGQRFTQAVRSEAQSRITGAVAEATGLPASLVGALVGGSSMKDAVKAYVKDETTNAISKATGIPAWMISNQMEKMNKPKEQWYQSQTFQMVTTVVAVAAAPFTGGASLLVAMSIGAGIGAATGAASGGLKGALVGAVGGAAGAAVKSFTGGAVTVGLSYSAENGFGASVGVGYGPATVNLGISERGGTTVDLGLKKGGFNAGLSYNSKTGSVSGNAGLEIAKGSSLGISYNEGDGFGASISKSLDSGLNGSLSWSQKGGVGGSIGYEAPGDKNQPKNSLANQMQGAGGSLSFNQRDGVSASVSASGGVNAGNWSQSGGFQANTNFLTDQWKADYQTKQAELEQAKTDAESKAAQDKNNQETGKSVLDGAAISTQRREDHDHDEFSYGIGGDELKKGLNNPDGFDLTPGEKKFIEDRMKLDQAKAQGGEAYMAALKKGNTVERMPDSITTTKDGKEVRTYRHNETDKDGSNIKTAMQVTTDPKTGKTTYGFARQQEFDLHPGVAPHVELRDGKAVVNSPFGERWGKFHNGNDLAHSGKFMAPVDIENVKVTQGKERYNKDGKAVGIWKESNTVKTEVNGMYVKTNIETLHTMVGDKSVPYTREMATADYNAHPTKNQTYDQLMATPAKQMSKDGNSVSGTYRIGDQDYTLRFKHLSDLSQVQNSNGSFKSSISKGSAVGIIASTGYSTGNHAHFQVESGSYLPTDVKKYTNDMNQANAGNKGYKPNYSIDPIYFLNQMAGPNEMK</sequence>